<keyword evidence="1" id="KW-0479">Metal-binding</keyword>
<feature type="domain" description="CCHC-type" evidence="3">
    <location>
        <begin position="125"/>
        <end position="140"/>
    </location>
</feature>
<comment type="caution">
    <text evidence="4">The sequence shown here is derived from an EMBL/GenBank/DDBJ whole genome shotgun (WGS) entry which is preliminary data.</text>
</comment>
<feature type="compositionally biased region" description="Basic residues" evidence="2">
    <location>
        <begin position="68"/>
        <end position="80"/>
    </location>
</feature>
<feature type="region of interest" description="Disordered" evidence="2">
    <location>
        <begin position="58"/>
        <end position="94"/>
    </location>
</feature>
<dbReference type="GO" id="GO:0005730">
    <property type="term" value="C:nucleolus"/>
    <property type="evidence" value="ECO:0007669"/>
    <property type="project" value="TreeGrafter"/>
</dbReference>
<evidence type="ECO:0000259" key="3">
    <source>
        <dbReference type="PROSITE" id="PS50158"/>
    </source>
</evidence>
<keyword evidence="5" id="KW-1185">Reference proteome</keyword>
<keyword evidence="1" id="KW-0863">Zinc-finger</keyword>
<sequence length="200" mass="22118">MPSKYNRTLSGCWDRAQIEASIKSRQAELDSDLPKSATRIRYLKKKIVKLKRALEDGTPVGGNILPQKRTKPAKSRSKRQGNHDIGGDTTVDAGSRPKKVRKICFKCRKRGHTLQECSGAQVGICFRCGSAQHALRDCPEPDNGTLPFTSCFICKKNGHIASHCPDNDKGIYPNGGCCYFCGSVSHLKVNCPERRKKAQT</sequence>
<dbReference type="Gene3D" id="4.10.60.10">
    <property type="entry name" value="Zinc finger, CCHC-type"/>
    <property type="match status" value="2"/>
</dbReference>
<dbReference type="GO" id="GO:0003676">
    <property type="term" value="F:nucleic acid binding"/>
    <property type="evidence" value="ECO:0007669"/>
    <property type="project" value="InterPro"/>
</dbReference>
<protein>
    <submittedName>
        <fullName evidence="4">Zinc finger containing protein CCHC type domain containing protein</fullName>
    </submittedName>
</protein>
<dbReference type="PANTHER" id="PTHR46242:SF1">
    <property type="entry name" value="ZINC FINGER CCHC DOMAIN-CONTAINING PROTEIN 9"/>
    <property type="match status" value="1"/>
</dbReference>
<dbReference type="SUPFAM" id="SSF57756">
    <property type="entry name" value="Retrovirus zinc finger-like domains"/>
    <property type="match status" value="2"/>
</dbReference>
<accession>A0A9W5TDB4</accession>
<evidence type="ECO:0000313" key="4">
    <source>
        <dbReference type="EMBL" id="GFE55733.1"/>
    </source>
</evidence>
<gene>
    <name evidence="4" type="ORF">BaOVIS_031370</name>
</gene>
<dbReference type="InterPro" id="IPR001878">
    <property type="entry name" value="Znf_CCHC"/>
</dbReference>
<dbReference type="AlphaFoldDB" id="A0A9W5TDB4"/>
<feature type="domain" description="CCHC-type" evidence="3">
    <location>
        <begin position="151"/>
        <end position="166"/>
    </location>
</feature>
<dbReference type="Proteomes" id="UP001057455">
    <property type="component" value="Unassembled WGS sequence"/>
</dbReference>
<feature type="domain" description="CCHC-type" evidence="3">
    <location>
        <begin position="104"/>
        <end position="117"/>
    </location>
</feature>
<dbReference type="InterPro" id="IPR036875">
    <property type="entry name" value="Znf_CCHC_sf"/>
</dbReference>
<organism evidence="4 5">
    <name type="scientific">Babesia ovis</name>
    <dbReference type="NCBI Taxonomy" id="5869"/>
    <lineage>
        <taxon>Eukaryota</taxon>
        <taxon>Sar</taxon>
        <taxon>Alveolata</taxon>
        <taxon>Apicomplexa</taxon>
        <taxon>Aconoidasida</taxon>
        <taxon>Piroplasmida</taxon>
        <taxon>Babesiidae</taxon>
        <taxon>Babesia</taxon>
    </lineage>
</organism>
<keyword evidence="1" id="KW-0862">Zinc</keyword>
<dbReference type="InterPro" id="IPR042246">
    <property type="entry name" value="ZCCHC9"/>
</dbReference>
<proteinExistence type="predicted"/>
<dbReference type="PANTHER" id="PTHR46242">
    <property type="entry name" value="ZINC FINGER CCHC DOMAIN-CONTAINING PROTEIN 9 ZCCHC9"/>
    <property type="match status" value="1"/>
</dbReference>
<dbReference type="GO" id="GO:0008270">
    <property type="term" value="F:zinc ion binding"/>
    <property type="evidence" value="ECO:0007669"/>
    <property type="project" value="UniProtKB-KW"/>
</dbReference>
<evidence type="ECO:0000256" key="1">
    <source>
        <dbReference type="PROSITE-ProRule" id="PRU00047"/>
    </source>
</evidence>
<dbReference type="EMBL" id="BLIY01000024">
    <property type="protein sequence ID" value="GFE55733.1"/>
    <property type="molecule type" value="Genomic_DNA"/>
</dbReference>
<dbReference type="OrthoDB" id="364928at2759"/>
<dbReference type="SMART" id="SM00343">
    <property type="entry name" value="ZnF_C2HC"/>
    <property type="match status" value="4"/>
</dbReference>
<evidence type="ECO:0000313" key="5">
    <source>
        <dbReference type="Proteomes" id="UP001057455"/>
    </source>
</evidence>
<evidence type="ECO:0000256" key="2">
    <source>
        <dbReference type="SAM" id="MobiDB-lite"/>
    </source>
</evidence>
<dbReference type="PROSITE" id="PS50158">
    <property type="entry name" value="ZF_CCHC"/>
    <property type="match status" value="4"/>
</dbReference>
<name>A0A9W5TDB4_BABOV</name>
<reference evidence="4" key="1">
    <citation type="submission" date="2019-12" db="EMBL/GenBank/DDBJ databases">
        <title>Genome sequence of Babesia ovis.</title>
        <authorList>
            <person name="Yamagishi J."/>
            <person name="Sevinc F."/>
            <person name="Xuan X."/>
        </authorList>
    </citation>
    <scope>NUCLEOTIDE SEQUENCE</scope>
    <source>
        <strain evidence="4">Selcuk</strain>
    </source>
</reference>
<feature type="domain" description="CCHC-type" evidence="3">
    <location>
        <begin position="178"/>
        <end position="193"/>
    </location>
</feature>